<proteinExistence type="predicted"/>
<gene>
    <name evidence="2" type="ORF">H696_02990</name>
</gene>
<sequence length="219" mass="23494">MLPVESSIQQRRDALLDRMVAALVRSYAREPNAPSAGSVAHDALESFSAWNRKRALRALNSPIARENLWSLMKARNLALRHRAMTNQAHSRGPASGGSSAQATTGDTPTDGSAPIDLNLAREYIALRRRVLIRGRLLAHTEATLRRTRGCIATAELLADECDAGTFVRLPTGGRTSGGPVTTDARLDLVADAESTGYLLAVAQDQQTSHNSTSGADQEP</sequence>
<name>A0A058Z9N5_FONAL</name>
<accession>A0A058Z9N5</accession>
<evidence type="ECO:0000313" key="2">
    <source>
        <dbReference type="EMBL" id="KCV70633.1"/>
    </source>
</evidence>
<dbReference type="Proteomes" id="UP000030693">
    <property type="component" value="Unassembled WGS sequence"/>
</dbReference>
<dbReference type="RefSeq" id="XP_009495149.1">
    <property type="nucleotide sequence ID" value="XM_009496874.1"/>
</dbReference>
<feature type="compositionally biased region" description="Polar residues" evidence="1">
    <location>
        <begin position="96"/>
        <end position="110"/>
    </location>
</feature>
<dbReference type="EMBL" id="KB932204">
    <property type="protein sequence ID" value="KCV70633.1"/>
    <property type="molecule type" value="Genomic_DNA"/>
</dbReference>
<protein>
    <submittedName>
        <fullName evidence="2">Uncharacterized protein</fullName>
    </submittedName>
</protein>
<dbReference type="AlphaFoldDB" id="A0A058Z9N5"/>
<reference evidence="2" key="1">
    <citation type="submission" date="2013-04" db="EMBL/GenBank/DDBJ databases">
        <title>The Genome Sequence of Fonticula alba ATCC 38817.</title>
        <authorList>
            <consortium name="The Broad Institute Genomics Platform"/>
            <person name="Russ C."/>
            <person name="Cuomo C."/>
            <person name="Burger G."/>
            <person name="Gray M.W."/>
            <person name="Holland P.W.H."/>
            <person name="King N."/>
            <person name="Lang F.B.F."/>
            <person name="Roger A.J."/>
            <person name="Ruiz-Trillo I."/>
            <person name="Brown M."/>
            <person name="Walker B."/>
            <person name="Young S."/>
            <person name="Zeng Q."/>
            <person name="Gargeya S."/>
            <person name="Fitzgerald M."/>
            <person name="Haas B."/>
            <person name="Abouelleil A."/>
            <person name="Allen A.W."/>
            <person name="Alvarado L."/>
            <person name="Arachchi H.M."/>
            <person name="Berlin A.M."/>
            <person name="Chapman S.B."/>
            <person name="Gainer-Dewar J."/>
            <person name="Goldberg J."/>
            <person name="Griggs A."/>
            <person name="Gujja S."/>
            <person name="Hansen M."/>
            <person name="Howarth C."/>
            <person name="Imamovic A."/>
            <person name="Ireland A."/>
            <person name="Larimer J."/>
            <person name="McCowan C."/>
            <person name="Murphy C."/>
            <person name="Pearson M."/>
            <person name="Poon T.W."/>
            <person name="Priest M."/>
            <person name="Roberts A."/>
            <person name="Saif S."/>
            <person name="Shea T."/>
            <person name="Sisk P."/>
            <person name="Sykes S."/>
            <person name="Wortman J."/>
            <person name="Nusbaum C."/>
            <person name="Birren B."/>
        </authorList>
    </citation>
    <scope>NUCLEOTIDE SEQUENCE [LARGE SCALE GENOMIC DNA]</scope>
    <source>
        <strain evidence="2">ATCC 38817</strain>
    </source>
</reference>
<feature type="region of interest" description="Disordered" evidence="1">
    <location>
        <begin position="85"/>
        <end position="114"/>
    </location>
</feature>
<keyword evidence="3" id="KW-1185">Reference proteome</keyword>
<evidence type="ECO:0000256" key="1">
    <source>
        <dbReference type="SAM" id="MobiDB-lite"/>
    </source>
</evidence>
<dbReference type="GeneID" id="20527715"/>
<organism evidence="2">
    <name type="scientific">Fonticula alba</name>
    <name type="common">Slime mold</name>
    <dbReference type="NCBI Taxonomy" id="691883"/>
    <lineage>
        <taxon>Eukaryota</taxon>
        <taxon>Rotosphaerida</taxon>
        <taxon>Fonticulaceae</taxon>
        <taxon>Fonticula</taxon>
    </lineage>
</organism>
<evidence type="ECO:0000313" key="3">
    <source>
        <dbReference type="Proteomes" id="UP000030693"/>
    </source>
</evidence>